<proteinExistence type="predicted"/>
<dbReference type="EMBL" id="BTRK01000006">
    <property type="protein sequence ID" value="GMR62076.1"/>
    <property type="molecule type" value="Genomic_DNA"/>
</dbReference>
<name>A0AAN5DEF1_9BILA</name>
<keyword evidence="2" id="KW-1185">Reference proteome</keyword>
<comment type="caution">
    <text evidence="1">The sequence shown here is derived from an EMBL/GenBank/DDBJ whole genome shotgun (WGS) entry which is preliminary data.</text>
</comment>
<evidence type="ECO:0000313" key="2">
    <source>
        <dbReference type="Proteomes" id="UP001328107"/>
    </source>
</evidence>
<organism evidence="1 2">
    <name type="scientific">Pristionchus mayeri</name>
    <dbReference type="NCBI Taxonomy" id="1317129"/>
    <lineage>
        <taxon>Eukaryota</taxon>
        <taxon>Metazoa</taxon>
        <taxon>Ecdysozoa</taxon>
        <taxon>Nematoda</taxon>
        <taxon>Chromadorea</taxon>
        <taxon>Rhabditida</taxon>
        <taxon>Rhabditina</taxon>
        <taxon>Diplogasteromorpha</taxon>
        <taxon>Diplogasteroidea</taxon>
        <taxon>Neodiplogasteridae</taxon>
        <taxon>Pristionchus</taxon>
    </lineage>
</organism>
<dbReference type="Proteomes" id="UP001328107">
    <property type="component" value="Unassembled WGS sequence"/>
</dbReference>
<dbReference type="AlphaFoldDB" id="A0AAN5DEF1"/>
<protein>
    <submittedName>
        <fullName evidence="1">Uncharacterized protein</fullName>
    </submittedName>
</protein>
<sequence length="149" mass="16872">TSAFLEKIIHPSLVFSISFHPLATPNFSFILQLPDMLIKRVLFFLLAVFVAFSSPLNSKEDLLETNRVPTEPFCKRLNHTVPSETLLSKLDYEDGEGIVAPDTYDKGMCSPGCKPEWTGFTALVHNHRGRRSNRTFPYAVIVDCKIVNW</sequence>
<gene>
    <name evidence="1" type="ORF">PMAYCL1PPCAC_32271</name>
</gene>
<feature type="non-terminal residue" evidence="1">
    <location>
        <position position="1"/>
    </location>
</feature>
<reference evidence="2" key="1">
    <citation type="submission" date="2022-10" db="EMBL/GenBank/DDBJ databases">
        <title>Genome assembly of Pristionchus species.</title>
        <authorList>
            <person name="Yoshida K."/>
            <person name="Sommer R.J."/>
        </authorList>
    </citation>
    <scope>NUCLEOTIDE SEQUENCE [LARGE SCALE GENOMIC DNA]</scope>
    <source>
        <strain evidence="2">RS5460</strain>
    </source>
</reference>
<evidence type="ECO:0000313" key="1">
    <source>
        <dbReference type="EMBL" id="GMR62076.1"/>
    </source>
</evidence>
<accession>A0AAN5DEF1</accession>